<dbReference type="PANTHER" id="PTHR14097:SF9">
    <property type="entry name" value="EPIMERASE, PUTATIVE (AFU_ORTHOLOGUE AFUA_8G07320)-RELATED"/>
    <property type="match status" value="1"/>
</dbReference>
<dbReference type="SUPFAM" id="SSF51735">
    <property type="entry name" value="NAD(P)-binding Rossmann-fold domains"/>
    <property type="match status" value="1"/>
</dbReference>
<gene>
    <name evidence="1" type="ORF">SUNI508_03698</name>
</gene>
<name>A0ABR2VBC1_9PEZI</name>
<accession>A0ABR2VBC1</accession>
<proteinExistence type="predicted"/>
<dbReference type="Gene3D" id="3.40.50.720">
    <property type="entry name" value="NAD(P)-binding Rossmann-like Domain"/>
    <property type="match status" value="1"/>
</dbReference>
<comment type="caution">
    <text evidence="1">The sequence shown here is derived from an EMBL/GenBank/DDBJ whole genome shotgun (WGS) entry which is preliminary data.</text>
</comment>
<reference evidence="1 2" key="1">
    <citation type="journal article" date="2024" name="J. Plant Pathol.">
        <title>Sequence and assembly of the genome of Seiridium unicorne, isolate CBS 538.82, causal agent of cypress canker disease.</title>
        <authorList>
            <person name="Scali E."/>
            <person name="Rocca G.D."/>
            <person name="Danti R."/>
            <person name="Garbelotto M."/>
            <person name="Barberini S."/>
            <person name="Baroncelli R."/>
            <person name="Emiliani G."/>
        </authorList>
    </citation>
    <scope>NUCLEOTIDE SEQUENCE [LARGE SCALE GENOMIC DNA]</scope>
    <source>
        <strain evidence="1 2">BM-138-508</strain>
    </source>
</reference>
<keyword evidence="2" id="KW-1185">Reference proteome</keyword>
<sequence>MKLVIGGSSGFVGAELVRQALTNPAITSIVGLSRRETPVPAGSADNAGKLKSIVCEDFESYSDDIKKELEDADACIWTIAVTPSKMKTTPWGEVVKICRDYTLVGLRTIAHVSRKHDGPLRFVYISGHFAPRDRAHIVKPLTDFGLVEVALMRGQLEAQVLEYAEQSNGAVEACIAKPGMIHGPGMDVRVVPGLPNIELHDIAAALLNQVVDGFEKDTLSNDDMSLLGQKVLSSQNPTV</sequence>
<dbReference type="EMBL" id="JARVKF010000046">
    <property type="protein sequence ID" value="KAK9424210.1"/>
    <property type="molecule type" value="Genomic_DNA"/>
</dbReference>
<dbReference type="InterPro" id="IPR036291">
    <property type="entry name" value="NAD(P)-bd_dom_sf"/>
</dbReference>
<dbReference type="Proteomes" id="UP001408356">
    <property type="component" value="Unassembled WGS sequence"/>
</dbReference>
<protein>
    <submittedName>
        <fullName evidence="1">NAD(P)-binding domain-containing protein</fullName>
    </submittedName>
</protein>
<organism evidence="1 2">
    <name type="scientific">Seiridium unicorne</name>
    <dbReference type="NCBI Taxonomy" id="138068"/>
    <lineage>
        <taxon>Eukaryota</taxon>
        <taxon>Fungi</taxon>
        <taxon>Dikarya</taxon>
        <taxon>Ascomycota</taxon>
        <taxon>Pezizomycotina</taxon>
        <taxon>Sordariomycetes</taxon>
        <taxon>Xylariomycetidae</taxon>
        <taxon>Amphisphaeriales</taxon>
        <taxon>Sporocadaceae</taxon>
        <taxon>Seiridium</taxon>
    </lineage>
</organism>
<evidence type="ECO:0000313" key="2">
    <source>
        <dbReference type="Proteomes" id="UP001408356"/>
    </source>
</evidence>
<dbReference type="PANTHER" id="PTHR14097">
    <property type="entry name" value="OXIDOREDUCTASE HTATIP2"/>
    <property type="match status" value="1"/>
</dbReference>
<evidence type="ECO:0000313" key="1">
    <source>
        <dbReference type="EMBL" id="KAK9424210.1"/>
    </source>
</evidence>